<reference evidence="1 2" key="1">
    <citation type="submission" date="2014-03" db="EMBL/GenBank/DDBJ databases">
        <title>Genomics of Bifidobacteria.</title>
        <authorList>
            <person name="Ventura M."/>
            <person name="Milani C."/>
            <person name="Lugli G.A."/>
        </authorList>
    </citation>
    <scope>NUCLEOTIDE SEQUENCE [LARGE SCALE GENOMIC DNA]</scope>
    <source>
        <strain evidence="1 2">LMG 21811</strain>
    </source>
</reference>
<dbReference type="EMBL" id="JGZL01000008">
    <property type="protein sequence ID" value="KFI89436.1"/>
    <property type="molecule type" value="Genomic_DNA"/>
</dbReference>
<organism evidence="1 2">
    <name type="scientific">Bifidobacterium ruminantium</name>
    <dbReference type="NCBI Taxonomy" id="78346"/>
    <lineage>
        <taxon>Bacteria</taxon>
        <taxon>Bacillati</taxon>
        <taxon>Actinomycetota</taxon>
        <taxon>Actinomycetes</taxon>
        <taxon>Bifidobacteriales</taxon>
        <taxon>Bifidobacteriaceae</taxon>
        <taxon>Bifidobacterium</taxon>
    </lineage>
</organism>
<gene>
    <name evidence="1" type="ORF">BRUM_1216</name>
</gene>
<keyword evidence="2" id="KW-1185">Reference proteome</keyword>
<comment type="caution">
    <text evidence="1">The sequence shown here is derived from an EMBL/GenBank/DDBJ whole genome shotgun (WGS) entry which is preliminary data.</text>
</comment>
<accession>A0A087D1N6</accession>
<evidence type="ECO:0000313" key="2">
    <source>
        <dbReference type="Proteomes" id="UP000029078"/>
    </source>
</evidence>
<dbReference type="AlphaFoldDB" id="A0A087D1N6"/>
<protein>
    <submittedName>
        <fullName evidence="1">Uncharacterized protein</fullName>
    </submittedName>
</protein>
<proteinExistence type="predicted"/>
<dbReference type="STRING" id="78346.BRUM_1216"/>
<dbReference type="eggNOG" id="ENOG5031383">
    <property type="taxonomic scope" value="Bacteria"/>
</dbReference>
<name>A0A087D1N6_BIFRU</name>
<evidence type="ECO:0000313" key="1">
    <source>
        <dbReference type="EMBL" id="KFI89436.1"/>
    </source>
</evidence>
<sequence>MPSRNSADCLAMRLSRSRYSSAASPVQSGSWPDAVEASMSSRRRSAAVSLALINVWLTLTPSLQRHGSPGCDAEVLGIPFSGIVFDKNAFGMFMTPLEHVPRHCRRVCVACGRRTSKKHAVGVSSLKNQRRHADSMVDNFGCGTPLTRVWSAMTTCPCSGSRRSRSCSNRIAWIGCFASAIPPLFHVARR</sequence>
<dbReference type="Proteomes" id="UP000029078">
    <property type="component" value="Unassembled WGS sequence"/>
</dbReference>